<evidence type="ECO:0000259" key="3">
    <source>
        <dbReference type="Pfam" id="PF23357"/>
    </source>
</evidence>
<keyword evidence="1" id="KW-1133">Transmembrane helix</keyword>
<accession>A0A0S4KQF7</accession>
<evidence type="ECO:0000259" key="2">
    <source>
        <dbReference type="Pfam" id="PF09822"/>
    </source>
</evidence>
<dbReference type="AlphaFoldDB" id="A0A0S4KQF7"/>
<feature type="domain" description="ABC-type uncharacterised transport system" evidence="2">
    <location>
        <begin position="206"/>
        <end position="435"/>
    </location>
</feature>
<evidence type="ECO:0008006" key="6">
    <source>
        <dbReference type="Google" id="ProtNLM"/>
    </source>
</evidence>
<feature type="transmembrane region" description="Helical" evidence="1">
    <location>
        <begin position="480"/>
        <end position="501"/>
    </location>
</feature>
<dbReference type="Gene3D" id="3.40.30.10">
    <property type="entry name" value="Glutaredoxin"/>
    <property type="match status" value="1"/>
</dbReference>
<dbReference type="STRING" id="1715989.NITINOP_1700"/>
<dbReference type="OrthoDB" id="9762687at2"/>
<feature type="transmembrane region" description="Helical" evidence="1">
    <location>
        <begin position="67"/>
        <end position="88"/>
    </location>
</feature>
<dbReference type="EMBL" id="LN885086">
    <property type="protein sequence ID" value="CUQ66675.1"/>
    <property type="molecule type" value="Genomic_DNA"/>
</dbReference>
<protein>
    <recommendedName>
        <fullName evidence="6">ABC-type uncharacterized transport system domain-containing protein</fullName>
    </recommendedName>
</protein>
<dbReference type="Pfam" id="PF23357">
    <property type="entry name" value="DUF7088"/>
    <property type="match status" value="1"/>
</dbReference>
<feature type="transmembrane region" description="Helical" evidence="1">
    <location>
        <begin position="38"/>
        <end position="55"/>
    </location>
</feature>
<reference evidence="5" key="1">
    <citation type="submission" date="2015-09" db="EMBL/GenBank/DDBJ databases">
        <authorList>
            <person name="Daims H."/>
        </authorList>
    </citation>
    <scope>NUCLEOTIDE SEQUENCE [LARGE SCALE GENOMIC DNA]</scope>
</reference>
<sequence length="507" mass="56202">MSWKSLPLGLIGLILAVGGAVAYSLRPDWLWPVTVAELLALSCLLMFFSLHFETVKALSGRRSTKMGLHSALTILLLAAILAIVNFLASRHSVRWDLSENQSFTLAPQTYRALRALQQDVKITVFTRENDPGYQAYKDRLESYRQASTKLTVEFVDPEKQPKLAQDYGVFRSDTAIFESGGRTIRVTSPSEVELTGALLRISKDAKKRIVFVEGHGERNVEDRERNGLSIAKEALTKQGYEVGTVSLLQETSVPQDTTVLVLAGPRRLVTREEQDRIREYVEQGGRLLVLADPDTQTGLDPLLARWGLGLGPGVLVDLQDRLAAGDLTALLVRTFTEHEITQDLTSAVLFPLSQHVTFDEQAGKSWDAVPLARTSANSWAETNMQGRVVSLNEKEDVRGPLPLAMALSPKTEPKEGEPRPAVVVIGNSAFATNAFFNFPGNSDFFLHTVGWLAEERDLLSIAPKEPALRPFVPNPLQERALLYVQVVFLPLAALVTGVMVWRKRRRL</sequence>
<dbReference type="CDD" id="cd03143">
    <property type="entry name" value="A4_beta-galactosidase_middle_domain"/>
    <property type="match status" value="1"/>
</dbReference>
<dbReference type="Pfam" id="PF09822">
    <property type="entry name" value="ABC_transp_aux"/>
    <property type="match status" value="1"/>
</dbReference>
<evidence type="ECO:0000256" key="1">
    <source>
        <dbReference type="SAM" id="Phobius"/>
    </source>
</evidence>
<dbReference type="Gene3D" id="3.40.50.880">
    <property type="match status" value="1"/>
</dbReference>
<dbReference type="InterPro" id="IPR029062">
    <property type="entry name" value="Class_I_gatase-like"/>
</dbReference>
<evidence type="ECO:0000313" key="5">
    <source>
        <dbReference type="Proteomes" id="UP000066284"/>
    </source>
</evidence>
<organism evidence="4 5">
    <name type="scientific">Candidatus Nitrospira inopinata</name>
    <dbReference type="NCBI Taxonomy" id="1715989"/>
    <lineage>
        <taxon>Bacteria</taxon>
        <taxon>Pseudomonadati</taxon>
        <taxon>Nitrospirota</taxon>
        <taxon>Nitrospiria</taxon>
        <taxon>Nitrospirales</taxon>
        <taxon>Nitrospiraceae</taxon>
        <taxon>Nitrospira</taxon>
    </lineage>
</organism>
<proteinExistence type="predicted"/>
<name>A0A0S4KQF7_9BACT</name>
<dbReference type="RefSeq" id="WP_062484657.1">
    <property type="nucleotide sequence ID" value="NZ_LN885086.1"/>
</dbReference>
<dbReference type="KEGG" id="nio:NITINOP_1700"/>
<dbReference type="Proteomes" id="UP000066284">
    <property type="component" value="Chromosome 1"/>
</dbReference>
<dbReference type="InterPro" id="IPR019196">
    <property type="entry name" value="ABC_transp_unknown"/>
</dbReference>
<gene>
    <name evidence="4" type="ORF">NITINOP_1700</name>
</gene>
<evidence type="ECO:0000313" key="4">
    <source>
        <dbReference type="EMBL" id="CUQ66675.1"/>
    </source>
</evidence>
<feature type="domain" description="DUF7088" evidence="3">
    <location>
        <begin position="99"/>
        <end position="182"/>
    </location>
</feature>
<keyword evidence="1" id="KW-0812">Transmembrane</keyword>
<dbReference type="InterPro" id="IPR055396">
    <property type="entry name" value="DUF7088"/>
</dbReference>
<dbReference type="SUPFAM" id="SSF52317">
    <property type="entry name" value="Class I glutamine amidotransferase-like"/>
    <property type="match status" value="1"/>
</dbReference>
<keyword evidence="1" id="KW-0472">Membrane</keyword>
<keyword evidence="5" id="KW-1185">Reference proteome</keyword>